<evidence type="ECO:0000256" key="1">
    <source>
        <dbReference type="SAM" id="MobiDB-lite"/>
    </source>
</evidence>
<feature type="compositionally biased region" description="Acidic residues" evidence="1">
    <location>
        <begin position="100"/>
        <end position="115"/>
    </location>
</feature>
<comment type="caution">
    <text evidence="2">The sequence shown here is derived from an EMBL/GenBank/DDBJ whole genome shotgun (WGS) entry which is preliminary data.</text>
</comment>
<organism evidence="2 3">
    <name type="scientific">Malus domestica</name>
    <name type="common">Apple</name>
    <name type="synonym">Pyrus malus</name>
    <dbReference type="NCBI Taxonomy" id="3750"/>
    <lineage>
        <taxon>Eukaryota</taxon>
        <taxon>Viridiplantae</taxon>
        <taxon>Streptophyta</taxon>
        <taxon>Embryophyta</taxon>
        <taxon>Tracheophyta</taxon>
        <taxon>Spermatophyta</taxon>
        <taxon>Magnoliopsida</taxon>
        <taxon>eudicotyledons</taxon>
        <taxon>Gunneridae</taxon>
        <taxon>Pentapetalae</taxon>
        <taxon>rosids</taxon>
        <taxon>fabids</taxon>
        <taxon>Rosales</taxon>
        <taxon>Rosaceae</taxon>
        <taxon>Amygdaloideae</taxon>
        <taxon>Maleae</taxon>
        <taxon>Malus</taxon>
    </lineage>
</organism>
<protein>
    <submittedName>
        <fullName evidence="2">Uncharacterized protein</fullName>
    </submittedName>
</protein>
<dbReference type="AlphaFoldDB" id="A0A498I3P1"/>
<reference evidence="2 3" key="1">
    <citation type="submission" date="2018-10" db="EMBL/GenBank/DDBJ databases">
        <title>A high-quality apple genome assembly.</title>
        <authorList>
            <person name="Hu J."/>
        </authorList>
    </citation>
    <scope>NUCLEOTIDE SEQUENCE [LARGE SCALE GENOMIC DNA]</scope>
    <source>
        <strain evidence="3">cv. HFTH1</strain>
        <tissue evidence="2">Young leaf</tissue>
    </source>
</reference>
<feature type="region of interest" description="Disordered" evidence="1">
    <location>
        <begin position="89"/>
        <end position="115"/>
    </location>
</feature>
<dbReference type="EMBL" id="RDQH01000340">
    <property type="protein sequence ID" value="RXH76794.1"/>
    <property type="molecule type" value="Genomic_DNA"/>
</dbReference>
<gene>
    <name evidence="2" type="ORF">DVH24_019682</name>
</gene>
<dbReference type="Proteomes" id="UP000290289">
    <property type="component" value="Chromosome 14"/>
</dbReference>
<evidence type="ECO:0000313" key="3">
    <source>
        <dbReference type="Proteomes" id="UP000290289"/>
    </source>
</evidence>
<sequence>MISCKTVSCNVKAQFFANVQETKEKKKASHYLSCGDREESESVDLDLRTYYPTQSRGLITYKRKWVNEVISNLRNLEYDSEDSFDELMTYPTSSSRRGNEEDDVTFDLDEDDLDE</sequence>
<evidence type="ECO:0000313" key="2">
    <source>
        <dbReference type="EMBL" id="RXH76794.1"/>
    </source>
</evidence>
<proteinExistence type="predicted"/>
<keyword evidence="3" id="KW-1185">Reference proteome</keyword>
<name>A0A498I3P1_MALDO</name>
<accession>A0A498I3P1</accession>